<dbReference type="EMBL" id="JANBVB010000953">
    <property type="protein sequence ID" value="KAJ2891567.1"/>
    <property type="molecule type" value="Genomic_DNA"/>
</dbReference>
<gene>
    <name evidence="1" type="primary">KLF1</name>
    <name evidence="1" type="ORF">IWW38_003563</name>
</gene>
<organism evidence="1 2">
    <name type="scientific">Coemansia aciculifera</name>
    <dbReference type="NCBI Taxonomy" id="417176"/>
    <lineage>
        <taxon>Eukaryota</taxon>
        <taxon>Fungi</taxon>
        <taxon>Fungi incertae sedis</taxon>
        <taxon>Zoopagomycota</taxon>
        <taxon>Kickxellomycotina</taxon>
        <taxon>Kickxellomycetes</taxon>
        <taxon>Kickxellales</taxon>
        <taxon>Kickxellaceae</taxon>
        <taxon>Coemansia</taxon>
    </lineage>
</organism>
<keyword evidence="2" id="KW-1185">Reference proteome</keyword>
<dbReference type="Proteomes" id="UP001139981">
    <property type="component" value="Unassembled WGS sequence"/>
</dbReference>
<sequence>MPVGPLLPMFSMDDGFATSGDRSAPCCTAQAPHQTFAASLAEARLSTTEGSSKPNDLFKQQQQWVAQKPAPNAPPHRSSRFSRFHPYLKTIARDTHRDTPSLLNRLPSTADPTVAAAVVNAMAAKFSRQEEKAATVAEQHQLELQAHIQQEQEQERQRHQQPAGIVCCNTALHDVVPVAPRPNGYIQSRPEAFLPENPPFPGQVDGRQQTARQKPSVRKTHAPPEGIEYVEGEGGSRRCLCTFSGCTKTFKRYEHLKRHFRTHTGERPYKCQAPDCDKVFARMDNLNQHIRTHVNRKTANRRADGGSRKKQPLLGEGFAEDNVSNGQMFADSSLFSVSSAGIGLGESGSGTLPDSSSAREQQFGSSGAVSQNLRANAQGMRIAMPENGPSFMSREWFTSSGSPPLSMSAASSLPQPMQSPLLENNAVTRLRKMSKSNRQRSVMGNFSGWAAGRGRDDQASSSYFAADGLDLQQMQQVSGPMAEGATSSINSMWLSSFFSQGLHQQQFLESMSRGGIQTPMSLGFTMPPFSSEPARELAVSRTMSLKRHLDEADNGADEDVVMGCTGCSRTSSRGAGRSSDERNLQGATAAAPPIAVGAGSGSSSGSSSSKFIRSSLSSSIPHISTT</sequence>
<evidence type="ECO:0000313" key="1">
    <source>
        <dbReference type="EMBL" id="KAJ2891567.1"/>
    </source>
</evidence>
<name>A0ACC1M1E2_9FUNG</name>
<reference evidence="1" key="1">
    <citation type="submission" date="2022-07" db="EMBL/GenBank/DDBJ databases">
        <title>Phylogenomic reconstructions and comparative analyses of Kickxellomycotina fungi.</title>
        <authorList>
            <person name="Reynolds N.K."/>
            <person name="Stajich J.E."/>
            <person name="Barry K."/>
            <person name="Grigoriev I.V."/>
            <person name="Crous P."/>
            <person name="Smith M.E."/>
        </authorList>
    </citation>
    <scope>NUCLEOTIDE SEQUENCE</scope>
    <source>
        <strain evidence="1">CBS 190363</strain>
    </source>
</reference>
<evidence type="ECO:0000313" key="2">
    <source>
        <dbReference type="Proteomes" id="UP001139981"/>
    </source>
</evidence>
<comment type="caution">
    <text evidence="1">The sequence shown here is derived from an EMBL/GenBank/DDBJ whole genome shotgun (WGS) entry which is preliminary data.</text>
</comment>
<protein>
    <submittedName>
        <fullName evidence="1">Zinc finger protein Klf1</fullName>
    </submittedName>
</protein>
<accession>A0ACC1M1E2</accession>
<proteinExistence type="predicted"/>